<evidence type="ECO:0000313" key="4">
    <source>
        <dbReference type="Proteomes" id="UP000335636"/>
    </source>
</evidence>
<proteinExistence type="predicted"/>
<dbReference type="AlphaFoldDB" id="A0A5E4CWT8"/>
<comment type="caution">
    <text evidence="3">The sequence shown here is derived from an EMBL/GenBank/DDBJ whole genome shotgun (WGS) entry which is preliminary data.</text>
</comment>
<feature type="non-terminal residue" evidence="3">
    <location>
        <position position="76"/>
    </location>
</feature>
<name>A0A5E4CWT8_MARMO</name>
<accession>A0A5E4CWT8</accession>
<feature type="signal peptide" evidence="2">
    <location>
        <begin position="1"/>
        <end position="20"/>
    </location>
</feature>
<keyword evidence="2" id="KW-0732">Signal</keyword>
<feature type="region of interest" description="Disordered" evidence="1">
    <location>
        <begin position="55"/>
        <end position="76"/>
    </location>
</feature>
<gene>
    <name evidence="3" type="ORF">MONAX_5E020178</name>
</gene>
<dbReference type="Proteomes" id="UP000335636">
    <property type="component" value="Unassembled WGS sequence"/>
</dbReference>
<evidence type="ECO:0000313" key="3">
    <source>
        <dbReference type="EMBL" id="VTJ85412.1"/>
    </source>
</evidence>
<protein>
    <submittedName>
        <fullName evidence="3">Uncharacterized protein</fullName>
    </submittedName>
</protein>
<sequence length="76" mass="8619">HLGKGLMLLDFLFFLNFIRQEFHKSFISFHAQHAAARDAGPRRLQEAWLLLQPGSHTEQSLGPNAWPRVPTAAVAR</sequence>
<feature type="chain" id="PRO_5022738932" evidence="2">
    <location>
        <begin position="21"/>
        <end position="76"/>
    </location>
</feature>
<feature type="non-terminal residue" evidence="3">
    <location>
        <position position="1"/>
    </location>
</feature>
<keyword evidence="4" id="KW-1185">Reference proteome</keyword>
<reference evidence="3" key="1">
    <citation type="submission" date="2019-04" db="EMBL/GenBank/DDBJ databases">
        <authorList>
            <person name="Alioto T."/>
            <person name="Alioto T."/>
        </authorList>
    </citation>
    <scope>NUCLEOTIDE SEQUENCE [LARGE SCALE GENOMIC DNA]</scope>
</reference>
<organism evidence="3 4">
    <name type="scientific">Marmota monax</name>
    <name type="common">Woodchuck</name>
    <dbReference type="NCBI Taxonomy" id="9995"/>
    <lineage>
        <taxon>Eukaryota</taxon>
        <taxon>Metazoa</taxon>
        <taxon>Chordata</taxon>
        <taxon>Craniata</taxon>
        <taxon>Vertebrata</taxon>
        <taxon>Euteleostomi</taxon>
        <taxon>Mammalia</taxon>
        <taxon>Eutheria</taxon>
        <taxon>Euarchontoglires</taxon>
        <taxon>Glires</taxon>
        <taxon>Rodentia</taxon>
        <taxon>Sciuromorpha</taxon>
        <taxon>Sciuridae</taxon>
        <taxon>Xerinae</taxon>
        <taxon>Marmotini</taxon>
        <taxon>Marmota</taxon>
    </lineage>
</organism>
<evidence type="ECO:0000256" key="2">
    <source>
        <dbReference type="SAM" id="SignalP"/>
    </source>
</evidence>
<evidence type="ECO:0000256" key="1">
    <source>
        <dbReference type="SAM" id="MobiDB-lite"/>
    </source>
</evidence>
<dbReference type="EMBL" id="CABDUW010002092">
    <property type="protein sequence ID" value="VTJ85412.1"/>
    <property type="molecule type" value="Genomic_DNA"/>
</dbReference>